<evidence type="ECO:0000313" key="2">
    <source>
        <dbReference type="EMBL" id="KAI0494417.1"/>
    </source>
</evidence>
<proteinExistence type="predicted"/>
<dbReference type="EMBL" id="JAGYWB010000017">
    <property type="protein sequence ID" value="KAI0494417.1"/>
    <property type="molecule type" value="Genomic_DNA"/>
</dbReference>
<feature type="compositionally biased region" description="Polar residues" evidence="1">
    <location>
        <begin position="41"/>
        <end position="51"/>
    </location>
</feature>
<sequence>MMAVLIENLNRRGQISNLKCQISNQQQCHPDDGRVDWKSQPEGSNLKSQIQ</sequence>
<accession>A0A8T3ADD8</accession>
<organism evidence="2 3">
    <name type="scientific">Dendrobium nobile</name>
    <name type="common">Orchid</name>
    <dbReference type="NCBI Taxonomy" id="94219"/>
    <lineage>
        <taxon>Eukaryota</taxon>
        <taxon>Viridiplantae</taxon>
        <taxon>Streptophyta</taxon>
        <taxon>Embryophyta</taxon>
        <taxon>Tracheophyta</taxon>
        <taxon>Spermatophyta</taxon>
        <taxon>Magnoliopsida</taxon>
        <taxon>Liliopsida</taxon>
        <taxon>Asparagales</taxon>
        <taxon>Orchidaceae</taxon>
        <taxon>Epidendroideae</taxon>
        <taxon>Malaxideae</taxon>
        <taxon>Dendrobiinae</taxon>
        <taxon>Dendrobium</taxon>
    </lineage>
</organism>
<protein>
    <submittedName>
        <fullName evidence="2">Uncharacterized protein</fullName>
    </submittedName>
</protein>
<dbReference type="AlphaFoldDB" id="A0A8T3ADD8"/>
<keyword evidence="3" id="KW-1185">Reference proteome</keyword>
<name>A0A8T3ADD8_DENNO</name>
<gene>
    <name evidence="2" type="ORF">KFK09_024551</name>
</gene>
<feature type="compositionally biased region" description="Basic and acidic residues" evidence="1">
    <location>
        <begin position="29"/>
        <end position="39"/>
    </location>
</feature>
<evidence type="ECO:0000313" key="3">
    <source>
        <dbReference type="Proteomes" id="UP000829196"/>
    </source>
</evidence>
<feature type="region of interest" description="Disordered" evidence="1">
    <location>
        <begin position="26"/>
        <end position="51"/>
    </location>
</feature>
<comment type="caution">
    <text evidence="2">The sequence shown here is derived from an EMBL/GenBank/DDBJ whole genome shotgun (WGS) entry which is preliminary data.</text>
</comment>
<dbReference type="Proteomes" id="UP000829196">
    <property type="component" value="Unassembled WGS sequence"/>
</dbReference>
<reference evidence="2" key="1">
    <citation type="journal article" date="2022" name="Front. Genet.">
        <title>Chromosome-Scale Assembly of the Dendrobium nobile Genome Provides Insights Into the Molecular Mechanism of the Biosynthesis of the Medicinal Active Ingredient of Dendrobium.</title>
        <authorList>
            <person name="Xu Q."/>
            <person name="Niu S.-C."/>
            <person name="Li K.-L."/>
            <person name="Zheng P.-J."/>
            <person name="Zhang X.-J."/>
            <person name="Jia Y."/>
            <person name="Liu Y."/>
            <person name="Niu Y.-X."/>
            <person name="Yu L.-H."/>
            <person name="Chen D.-F."/>
            <person name="Zhang G.-Q."/>
        </authorList>
    </citation>
    <scope>NUCLEOTIDE SEQUENCE</scope>
    <source>
        <tissue evidence="2">Leaf</tissue>
    </source>
</reference>
<evidence type="ECO:0000256" key="1">
    <source>
        <dbReference type="SAM" id="MobiDB-lite"/>
    </source>
</evidence>